<protein>
    <submittedName>
        <fullName evidence="1">Uncharacterized protein</fullName>
    </submittedName>
</protein>
<dbReference type="AlphaFoldDB" id="A0AA35LP58"/>
<dbReference type="EMBL" id="CABFNP030000423">
    <property type="protein sequence ID" value="CAI6014060.1"/>
    <property type="molecule type" value="Genomic_DNA"/>
</dbReference>
<gene>
    <name evidence="1" type="ORF">CCHLO57077_00017800</name>
</gene>
<proteinExistence type="predicted"/>
<comment type="caution">
    <text evidence="1">The sequence shown here is derived from an EMBL/GenBank/DDBJ whole genome shotgun (WGS) entry which is preliminary data.</text>
</comment>
<accession>A0AA35LP58</accession>
<dbReference type="Proteomes" id="UP001160390">
    <property type="component" value="Unassembled WGS sequence"/>
</dbReference>
<sequence length="120" mass="13661">MSNRNRNRSKQKRPHIWNVLQTSGLRNVCLASKSIRRSAESALYSAITLKWNHELEPRIITLLEILLRKPELFDCIHALSLDRDEFVGDEDPPRALTPSRSAVASFTQAIQKLKTPITGL</sequence>
<name>A0AA35LP58_9HYPO</name>
<reference evidence="1" key="1">
    <citation type="submission" date="2023-01" db="EMBL/GenBank/DDBJ databases">
        <authorList>
            <person name="Piombo E."/>
        </authorList>
    </citation>
    <scope>NUCLEOTIDE SEQUENCE</scope>
</reference>
<evidence type="ECO:0000313" key="2">
    <source>
        <dbReference type="Proteomes" id="UP001160390"/>
    </source>
</evidence>
<evidence type="ECO:0000313" key="1">
    <source>
        <dbReference type="EMBL" id="CAI6014060.1"/>
    </source>
</evidence>
<organism evidence="1 2">
    <name type="scientific">Clonostachys chloroleuca</name>
    <dbReference type="NCBI Taxonomy" id="1926264"/>
    <lineage>
        <taxon>Eukaryota</taxon>
        <taxon>Fungi</taxon>
        <taxon>Dikarya</taxon>
        <taxon>Ascomycota</taxon>
        <taxon>Pezizomycotina</taxon>
        <taxon>Sordariomycetes</taxon>
        <taxon>Hypocreomycetidae</taxon>
        <taxon>Hypocreales</taxon>
        <taxon>Bionectriaceae</taxon>
        <taxon>Clonostachys</taxon>
    </lineage>
</organism>
<keyword evidence="2" id="KW-1185">Reference proteome</keyword>